<dbReference type="RefSeq" id="WP_308896209.1">
    <property type="nucleotide sequence ID" value="NZ_CP133218.1"/>
</dbReference>
<feature type="transmembrane region" description="Helical" evidence="1">
    <location>
        <begin position="53"/>
        <end position="71"/>
    </location>
</feature>
<dbReference type="EMBL" id="CP133218">
    <property type="protein sequence ID" value="WML91436.1"/>
    <property type="molecule type" value="Genomic_DNA"/>
</dbReference>
<proteinExistence type="predicted"/>
<name>A0ABY9MS06_9GAMM</name>
<keyword evidence="1" id="KW-0472">Membrane</keyword>
<evidence type="ECO:0000313" key="2">
    <source>
        <dbReference type="EMBL" id="WML91436.1"/>
    </source>
</evidence>
<feature type="transmembrane region" description="Helical" evidence="1">
    <location>
        <begin position="29"/>
        <end position="47"/>
    </location>
</feature>
<dbReference type="Proteomes" id="UP001236657">
    <property type="component" value="Chromosome"/>
</dbReference>
<accession>A0ABY9MS06</accession>
<evidence type="ECO:0000313" key="3">
    <source>
        <dbReference type="Proteomes" id="UP001236657"/>
    </source>
</evidence>
<protein>
    <recommendedName>
        <fullName evidence="4">DUF202 domain-containing protein</fullName>
    </recommendedName>
</protein>
<organism evidence="2 3">
    <name type="scientific">Thiothrix lacustris</name>
    <dbReference type="NCBI Taxonomy" id="525917"/>
    <lineage>
        <taxon>Bacteria</taxon>
        <taxon>Pseudomonadati</taxon>
        <taxon>Pseudomonadota</taxon>
        <taxon>Gammaproteobacteria</taxon>
        <taxon>Thiotrichales</taxon>
        <taxon>Thiotrichaceae</taxon>
        <taxon>Thiothrix</taxon>
    </lineage>
</organism>
<gene>
    <name evidence="2" type="ORF">RCF98_03555</name>
</gene>
<evidence type="ECO:0000256" key="1">
    <source>
        <dbReference type="SAM" id="Phobius"/>
    </source>
</evidence>
<reference evidence="2 3" key="1">
    <citation type="submission" date="2023-08" db="EMBL/GenBank/DDBJ databases">
        <title>New molecular markers tilS and rpoB for phylogenetic and monitoring studies of the genus Thiothrix biodiversity.</title>
        <authorList>
            <person name="Ravin N.V."/>
            <person name="Smolyakov D."/>
            <person name="Markov N.D."/>
            <person name="Beletsky A.V."/>
            <person name="Mardanov A.V."/>
            <person name="Rudenko T.S."/>
            <person name="Grabovich M.Y."/>
        </authorList>
    </citation>
    <scope>NUCLEOTIDE SEQUENCE [LARGE SCALE GENOMIC DNA]</scope>
    <source>
        <strain evidence="2 3">MK1</strain>
    </source>
</reference>
<keyword evidence="1" id="KW-1133">Transmembrane helix</keyword>
<sequence>MKEQAKCVGNKMIGCEQSLVFYFMRSAKWVALALLVGIGVMGAALQFQRSQEVNWLFFSVCILCGLILFWIGHSLMKNECTTQQRNGTCNKAPSTIGDITIRQS</sequence>
<keyword evidence="1" id="KW-0812">Transmembrane</keyword>
<evidence type="ECO:0008006" key="4">
    <source>
        <dbReference type="Google" id="ProtNLM"/>
    </source>
</evidence>
<keyword evidence="3" id="KW-1185">Reference proteome</keyword>